<keyword evidence="15" id="KW-1185">Reference proteome</keyword>
<evidence type="ECO:0000256" key="2">
    <source>
        <dbReference type="ARBA" id="ARBA00004524"/>
    </source>
</evidence>
<evidence type="ECO:0000313" key="15">
    <source>
        <dbReference type="Proteomes" id="UP000008143"/>
    </source>
</evidence>
<dbReference type="GO" id="GO:0005737">
    <property type="term" value="C:cytoplasm"/>
    <property type="evidence" value="ECO:0000318"/>
    <property type="project" value="GO_Central"/>
</dbReference>
<keyword evidence="11" id="KW-0472">Membrane</keyword>
<dbReference type="GO" id="GO:0020037">
    <property type="term" value="F:heme binding"/>
    <property type="evidence" value="ECO:0000318"/>
    <property type="project" value="GO_Central"/>
</dbReference>
<dbReference type="PANTHER" id="PTHR24300">
    <property type="entry name" value="CYTOCHROME P450 508A4-RELATED"/>
    <property type="match status" value="1"/>
</dbReference>
<keyword evidence="6" id="KW-0256">Endoplasmic reticulum</keyword>
<evidence type="ECO:0000256" key="11">
    <source>
        <dbReference type="ARBA" id="ARBA00023136"/>
    </source>
</evidence>
<organism evidence="15 16">
    <name type="scientific">Xenopus tropicalis</name>
    <name type="common">Western clawed frog</name>
    <name type="synonym">Silurana tropicalis</name>
    <dbReference type="NCBI Taxonomy" id="8364"/>
    <lineage>
        <taxon>Eukaryota</taxon>
        <taxon>Metazoa</taxon>
        <taxon>Chordata</taxon>
        <taxon>Craniata</taxon>
        <taxon>Vertebrata</taxon>
        <taxon>Euteleostomi</taxon>
        <taxon>Amphibia</taxon>
        <taxon>Batrachia</taxon>
        <taxon>Anura</taxon>
        <taxon>Pipoidea</taxon>
        <taxon>Pipidae</taxon>
        <taxon>Xenopodinae</taxon>
        <taxon>Xenopus</taxon>
        <taxon>Silurana</taxon>
    </lineage>
</organism>
<dbReference type="SUPFAM" id="SSF48264">
    <property type="entry name" value="Cytochrome P450"/>
    <property type="match status" value="1"/>
</dbReference>
<keyword evidence="9 12" id="KW-0408">Iron</keyword>
<accession>A0A8J0QME1</accession>
<evidence type="ECO:0000256" key="6">
    <source>
        <dbReference type="ARBA" id="ARBA00022824"/>
    </source>
</evidence>
<dbReference type="GO" id="GO:0016712">
    <property type="term" value="F:oxidoreductase activity, acting on paired donors, with incorporation or reduction of molecular oxygen, reduced flavin or flavoprotein as one donor, and incorporation of one atom of oxygen"/>
    <property type="evidence" value="ECO:0000318"/>
    <property type="project" value="GO_Central"/>
</dbReference>
<keyword evidence="5 12" id="KW-0479">Metal-binding</keyword>
<evidence type="ECO:0000256" key="9">
    <source>
        <dbReference type="ARBA" id="ARBA00023004"/>
    </source>
</evidence>
<dbReference type="AGR" id="Xenbase:XB-GENE-29082323"/>
<protein>
    <submittedName>
        <fullName evidence="16">Cytochrome P450 2K1-like</fullName>
    </submittedName>
</protein>
<name>A0A8J0QME1_XENTR</name>
<comment type="subcellular location">
    <subcellularLocation>
        <location evidence="2">Microsome membrane</location>
    </subcellularLocation>
</comment>
<gene>
    <name evidence="17" type="primary">cyp2k1.6</name>
    <name evidence="16" type="synonym">LOC100494741</name>
</gene>
<dbReference type="Gene3D" id="1.10.630.10">
    <property type="entry name" value="Cytochrome P450"/>
    <property type="match status" value="1"/>
</dbReference>
<evidence type="ECO:0000256" key="5">
    <source>
        <dbReference type="ARBA" id="ARBA00022723"/>
    </source>
</evidence>
<dbReference type="GO" id="GO:0005506">
    <property type="term" value="F:iron ion binding"/>
    <property type="evidence" value="ECO:0007669"/>
    <property type="project" value="InterPro"/>
</dbReference>
<evidence type="ECO:0000256" key="14">
    <source>
        <dbReference type="SAM" id="SignalP"/>
    </source>
</evidence>
<dbReference type="Xenbase" id="XB-GENE-29082323">
    <property type="gene designation" value="cyp2k1.6"/>
</dbReference>
<dbReference type="KEGG" id="xtr:100494741"/>
<evidence type="ECO:0000256" key="3">
    <source>
        <dbReference type="ARBA" id="ARBA00010617"/>
    </source>
</evidence>
<evidence type="ECO:0000256" key="10">
    <source>
        <dbReference type="ARBA" id="ARBA00023033"/>
    </source>
</evidence>
<dbReference type="GO" id="GO:0006805">
    <property type="term" value="P:xenobiotic metabolic process"/>
    <property type="evidence" value="ECO:0000318"/>
    <property type="project" value="GO_Central"/>
</dbReference>
<evidence type="ECO:0000256" key="13">
    <source>
        <dbReference type="RuleBase" id="RU000461"/>
    </source>
</evidence>
<dbReference type="InterPro" id="IPR036396">
    <property type="entry name" value="Cyt_P450_sf"/>
</dbReference>
<dbReference type="PRINTS" id="PR00385">
    <property type="entry name" value="P450"/>
</dbReference>
<comment type="similarity">
    <text evidence="3 13">Belongs to the cytochrome P450 family.</text>
</comment>
<evidence type="ECO:0000256" key="4">
    <source>
        <dbReference type="ARBA" id="ARBA00022617"/>
    </source>
</evidence>
<keyword evidence="8 13" id="KW-0560">Oxidoreductase</keyword>
<reference evidence="16" key="1">
    <citation type="submission" date="2025-08" db="UniProtKB">
        <authorList>
            <consortium name="RefSeq"/>
        </authorList>
    </citation>
    <scope>IDENTIFICATION</scope>
    <source>
        <strain evidence="16">Nigerian</strain>
        <tissue evidence="16">Liver and blood</tissue>
    </source>
</reference>
<dbReference type="RefSeq" id="XP_002933640.2">
    <property type="nucleotide sequence ID" value="XM_002933594.4"/>
</dbReference>
<evidence type="ECO:0000313" key="17">
    <source>
        <dbReference type="Xenbase" id="XB-GENE-29082323"/>
    </source>
</evidence>
<evidence type="ECO:0000313" key="16">
    <source>
        <dbReference type="RefSeq" id="XP_002933640.2"/>
    </source>
</evidence>
<evidence type="ECO:0000256" key="1">
    <source>
        <dbReference type="ARBA" id="ARBA00001971"/>
    </source>
</evidence>
<proteinExistence type="inferred from homology"/>
<dbReference type="GO" id="GO:0046222">
    <property type="term" value="P:aflatoxin metabolic process"/>
    <property type="evidence" value="ECO:0007669"/>
    <property type="project" value="UniProtKB-ARBA"/>
</dbReference>
<sequence length="492" mass="56200">MFLGDPVTLLLAVVLSLIVANTLYRKERVNVQNFPPGPKPLPIIGNIHNINAKRPYLTYLELWKKYGSVFSVQIGSQRMVLLCGYETVKDALVNHAEEFSDRPIIPLFHEITKGNGVVFANGENWKVMRRFTILALRDFGMGRRTIEYRINEECDFLVEKIKSYRGEPFENTMIMNAAVANIIVSILLGHRFDYQDPTILRLLSLINQSVKITGSPMVMLYNMFPSVMRWLPGSHKTLAINVAEIQSFIRETFTKYRDKLEINDQRNLIDAFLVKQQENKENGLYFHDDNLTMLVSNLFTAGMETTSSTLRWGLLLMMKYPEIQKNVQNEIEKVIGQSRPQTEHRKSMPYTDAVIHEIQKFGNIIPMNLPHATAQDVTFRGYFLPKGTFVIPLLMSVLYDQSHFENPNEFYPQHFLDSEGNFVKNEAFLPFSAGKRSCAGENLARMELFLFFTSLLQNFTFQAPPGEELDLTPGTGLSAPPSPYKICALPCS</sequence>
<evidence type="ECO:0000256" key="8">
    <source>
        <dbReference type="ARBA" id="ARBA00023002"/>
    </source>
</evidence>
<dbReference type="AlphaFoldDB" id="A0A8J0QME1"/>
<comment type="cofactor">
    <cofactor evidence="1 12">
        <name>heme</name>
        <dbReference type="ChEBI" id="CHEBI:30413"/>
    </cofactor>
</comment>
<keyword evidence="10 13" id="KW-0503">Monooxygenase</keyword>
<dbReference type="PRINTS" id="PR00463">
    <property type="entry name" value="EP450I"/>
</dbReference>
<dbReference type="Pfam" id="PF00067">
    <property type="entry name" value="p450"/>
    <property type="match status" value="1"/>
</dbReference>
<evidence type="ECO:0000256" key="7">
    <source>
        <dbReference type="ARBA" id="ARBA00022848"/>
    </source>
</evidence>
<keyword evidence="7" id="KW-0492">Microsome</keyword>
<dbReference type="InterPro" id="IPR017972">
    <property type="entry name" value="Cyt_P450_CS"/>
</dbReference>
<dbReference type="FunFam" id="1.10.630.10:FF:000010">
    <property type="entry name" value="cytochrome P450 2W1 isoform X2"/>
    <property type="match status" value="1"/>
</dbReference>
<keyword evidence="14" id="KW-0732">Signal</keyword>
<feature type="chain" id="PRO_5035199678" evidence="14">
    <location>
        <begin position="21"/>
        <end position="492"/>
    </location>
</feature>
<dbReference type="InterPro" id="IPR050182">
    <property type="entry name" value="Cytochrome_P450_fam2"/>
</dbReference>
<keyword evidence="4 12" id="KW-0349">Heme</keyword>
<dbReference type="InterPro" id="IPR001128">
    <property type="entry name" value="Cyt_P450"/>
</dbReference>
<dbReference type="InterPro" id="IPR002401">
    <property type="entry name" value="Cyt_P450_E_grp-I"/>
</dbReference>
<dbReference type="PROSITE" id="PS00086">
    <property type="entry name" value="CYTOCHROME_P450"/>
    <property type="match status" value="1"/>
</dbReference>
<evidence type="ECO:0000256" key="12">
    <source>
        <dbReference type="PIRSR" id="PIRSR602401-1"/>
    </source>
</evidence>
<feature type="signal peptide" evidence="14">
    <location>
        <begin position="1"/>
        <end position="20"/>
    </location>
</feature>
<feature type="binding site" description="axial binding residue" evidence="12">
    <location>
        <position position="438"/>
    </location>
    <ligand>
        <name>heme</name>
        <dbReference type="ChEBI" id="CHEBI:30413"/>
    </ligand>
    <ligandPart>
        <name>Fe</name>
        <dbReference type="ChEBI" id="CHEBI:18248"/>
    </ligandPart>
</feature>
<dbReference type="OrthoDB" id="1055148at2759"/>
<dbReference type="PANTHER" id="PTHR24300:SF419">
    <property type="entry name" value="CYTOCHROME P450 2K1-LIKE"/>
    <property type="match status" value="1"/>
</dbReference>
<dbReference type="Proteomes" id="UP000008143">
    <property type="component" value="Chromosome 5"/>
</dbReference>
<dbReference type="GO" id="GO:0006082">
    <property type="term" value="P:organic acid metabolic process"/>
    <property type="evidence" value="ECO:0000318"/>
    <property type="project" value="GO_Central"/>
</dbReference>